<keyword evidence="2 5" id="KW-0812">Transmembrane</keyword>
<reference evidence="7" key="1">
    <citation type="journal article" date="2014" name="Front. Microbiol.">
        <title>High frequency of phylogenetically diverse reductive dehalogenase-homologous genes in deep subseafloor sedimentary metagenomes.</title>
        <authorList>
            <person name="Kawai M."/>
            <person name="Futagami T."/>
            <person name="Toyoda A."/>
            <person name="Takaki Y."/>
            <person name="Nishi S."/>
            <person name="Hori S."/>
            <person name="Arai W."/>
            <person name="Tsubouchi T."/>
            <person name="Morono Y."/>
            <person name="Uchiyama I."/>
            <person name="Ito T."/>
            <person name="Fujiyama A."/>
            <person name="Inagaki F."/>
            <person name="Takami H."/>
        </authorList>
    </citation>
    <scope>NUCLEOTIDE SEQUENCE</scope>
    <source>
        <strain evidence="7">Expedition CK06-06</strain>
    </source>
</reference>
<evidence type="ECO:0000313" key="7">
    <source>
        <dbReference type="EMBL" id="GAH89057.1"/>
    </source>
</evidence>
<evidence type="ECO:0000259" key="6">
    <source>
        <dbReference type="PROSITE" id="PS50850"/>
    </source>
</evidence>
<dbReference type="Gene3D" id="1.20.1250.20">
    <property type="entry name" value="MFS general substrate transporter like domains"/>
    <property type="match status" value="1"/>
</dbReference>
<evidence type="ECO:0000256" key="5">
    <source>
        <dbReference type="SAM" id="Phobius"/>
    </source>
</evidence>
<dbReference type="PANTHER" id="PTHR23519:SF1">
    <property type="entry name" value="AUTOPHAGY-RELATED PROTEIN 22"/>
    <property type="match status" value="1"/>
</dbReference>
<dbReference type="PANTHER" id="PTHR23519">
    <property type="entry name" value="AUTOPHAGY-RELATED PROTEIN 22"/>
    <property type="match status" value="1"/>
</dbReference>
<feature type="domain" description="Major facilitator superfamily (MFS) profile" evidence="6">
    <location>
        <begin position="1"/>
        <end position="159"/>
    </location>
</feature>
<dbReference type="InterPro" id="IPR020846">
    <property type="entry name" value="MFS_dom"/>
</dbReference>
<comment type="subcellular location">
    <subcellularLocation>
        <location evidence="1">Endomembrane system</location>
        <topology evidence="1">Multi-pass membrane protein</topology>
    </subcellularLocation>
</comment>
<evidence type="ECO:0000256" key="3">
    <source>
        <dbReference type="ARBA" id="ARBA00022989"/>
    </source>
</evidence>
<dbReference type="PROSITE" id="PS50850">
    <property type="entry name" value="MFS"/>
    <property type="match status" value="1"/>
</dbReference>
<proteinExistence type="predicted"/>
<dbReference type="GO" id="GO:0012505">
    <property type="term" value="C:endomembrane system"/>
    <property type="evidence" value="ECO:0007669"/>
    <property type="project" value="UniProtKB-SubCell"/>
</dbReference>
<dbReference type="SUPFAM" id="SSF103473">
    <property type="entry name" value="MFS general substrate transporter"/>
    <property type="match status" value="1"/>
</dbReference>
<keyword evidence="3 5" id="KW-1133">Transmembrane helix</keyword>
<feature type="transmembrane region" description="Helical" evidence="5">
    <location>
        <begin position="6"/>
        <end position="31"/>
    </location>
</feature>
<comment type="caution">
    <text evidence="7">The sequence shown here is derived from an EMBL/GenBank/DDBJ whole genome shotgun (WGS) entry which is preliminary data.</text>
</comment>
<dbReference type="InterPro" id="IPR050495">
    <property type="entry name" value="ATG22/LtaA_families"/>
</dbReference>
<feature type="transmembrane region" description="Helical" evidence="5">
    <location>
        <begin position="68"/>
        <end position="89"/>
    </location>
</feature>
<protein>
    <recommendedName>
        <fullName evidence="6">Major facilitator superfamily (MFS) profile domain-containing protein</fullName>
    </recommendedName>
</protein>
<feature type="transmembrane region" description="Helical" evidence="5">
    <location>
        <begin position="101"/>
        <end position="127"/>
    </location>
</feature>
<feature type="transmembrane region" description="Helical" evidence="5">
    <location>
        <begin position="43"/>
        <end position="62"/>
    </location>
</feature>
<accession>X1J511</accession>
<dbReference type="AlphaFoldDB" id="X1J511"/>
<dbReference type="GO" id="GO:0022857">
    <property type="term" value="F:transmembrane transporter activity"/>
    <property type="evidence" value="ECO:0007669"/>
    <property type="project" value="InterPro"/>
</dbReference>
<sequence length="159" mass="17365">MAYLMVMQVSFFGVVVAVMQVVTAIGMPIMGALSDTVGKRKPFVISLTGVILIFASLLGLFHNIYVVLILYVIANLAYQWSLAFYDAMLPFIAAPKDVGKVGGFGVAFGYLGTIISLLVMFPLIMAYGDVVSKDPNPANLAYGYAGEWFTFYSSFNLWE</sequence>
<dbReference type="InterPro" id="IPR011701">
    <property type="entry name" value="MFS"/>
</dbReference>
<organism evidence="7">
    <name type="scientific">marine sediment metagenome</name>
    <dbReference type="NCBI Taxonomy" id="412755"/>
    <lineage>
        <taxon>unclassified sequences</taxon>
        <taxon>metagenomes</taxon>
        <taxon>ecological metagenomes</taxon>
    </lineage>
</organism>
<keyword evidence="4 5" id="KW-0472">Membrane</keyword>
<name>X1J511_9ZZZZ</name>
<evidence type="ECO:0000256" key="1">
    <source>
        <dbReference type="ARBA" id="ARBA00004127"/>
    </source>
</evidence>
<gene>
    <name evidence="7" type="ORF">S03H2_62258</name>
</gene>
<dbReference type="Pfam" id="PF07690">
    <property type="entry name" value="MFS_1"/>
    <property type="match status" value="1"/>
</dbReference>
<evidence type="ECO:0000256" key="4">
    <source>
        <dbReference type="ARBA" id="ARBA00023136"/>
    </source>
</evidence>
<evidence type="ECO:0000256" key="2">
    <source>
        <dbReference type="ARBA" id="ARBA00022692"/>
    </source>
</evidence>
<dbReference type="InterPro" id="IPR036259">
    <property type="entry name" value="MFS_trans_sf"/>
</dbReference>
<dbReference type="EMBL" id="BARU01040255">
    <property type="protein sequence ID" value="GAH89057.1"/>
    <property type="molecule type" value="Genomic_DNA"/>
</dbReference>